<accession>A0ABW3RJB2</accession>
<evidence type="ECO:0000259" key="1">
    <source>
        <dbReference type="Pfam" id="PF24722"/>
    </source>
</evidence>
<sequence length="111" mass="12645">MENKIISTVKAWIPGCFHDDKEESEYEILQHVAEYCLMNFDGSDEDQKLAKEAVHVIGILYGGGSLHIKNAIENEFLERLATSESPASLRNHLACFPKEMRSIYMKTILEN</sequence>
<evidence type="ECO:0000313" key="3">
    <source>
        <dbReference type="Proteomes" id="UP001597205"/>
    </source>
</evidence>
<keyword evidence="3" id="KW-1185">Reference proteome</keyword>
<protein>
    <recommendedName>
        <fullName evidence="1">DUF7674 domain-containing protein</fullName>
    </recommendedName>
</protein>
<comment type="caution">
    <text evidence="2">The sequence shown here is derived from an EMBL/GenBank/DDBJ whole genome shotgun (WGS) entry which is preliminary data.</text>
</comment>
<name>A0ABW3RJB2_9SPHI</name>
<dbReference type="Proteomes" id="UP001597205">
    <property type="component" value="Unassembled WGS sequence"/>
</dbReference>
<reference evidence="3" key="1">
    <citation type="journal article" date="2019" name="Int. J. Syst. Evol. Microbiol.">
        <title>The Global Catalogue of Microorganisms (GCM) 10K type strain sequencing project: providing services to taxonomists for standard genome sequencing and annotation.</title>
        <authorList>
            <consortium name="The Broad Institute Genomics Platform"/>
            <consortium name="The Broad Institute Genome Sequencing Center for Infectious Disease"/>
            <person name="Wu L."/>
            <person name="Ma J."/>
        </authorList>
    </citation>
    <scope>NUCLEOTIDE SEQUENCE [LARGE SCALE GENOMIC DNA]</scope>
    <source>
        <strain evidence="3">CCUG 52468</strain>
    </source>
</reference>
<dbReference type="Pfam" id="PF24722">
    <property type="entry name" value="DUF7674"/>
    <property type="match status" value="1"/>
</dbReference>
<proteinExistence type="predicted"/>
<gene>
    <name evidence="2" type="ORF">ACFQ2C_05930</name>
</gene>
<feature type="domain" description="DUF7674" evidence="1">
    <location>
        <begin position="9"/>
        <end position="107"/>
    </location>
</feature>
<organism evidence="2 3">
    <name type="scientific">Sphingobacterium daejeonense</name>
    <dbReference type="NCBI Taxonomy" id="371142"/>
    <lineage>
        <taxon>Bacteria</taxon>
        <taxon>Pseudomonadati</taxon>
        <taxon>Bacteroidota</taxon>
        <taxon>Sphingobacteriia</taxon>
        <taxon>Sphingobacteriales</taxon>
        <taxon>Sphingobacteriaceae</taxon>
        <taxon>Sphingobacterium</taxon>
    </lineage>
</organism>
<dbReference type="RefSeq" id="WP_380895091.1">
    <property type="nucleotide sequence ID" value="NZ_JBHTKY010000006.1"/>
</dbReference>
<dbReference type="InterPro" id="IPR056091">
    <property type="entry name" value="DUF7674"/>
</dbReference>
<evidence type="ECO:0000313" key="2">
    <source>
        <dbReference type="EMBL" id="MFD1165145.1"/>
    </source>
</evidence>
<dbReference type="EMBL" id="JBHTKY010000006">
    <property type="protein sequence ID" value="MFD1165145.1"/>
    <property type="molecule type" value="Genomic_DNA"/>
</dbReference>